<feature type="compositionally biased region" description="Basic and acidic residues" evidence="2">
    <location>
        <begin position="279"/>
        <end position="291"/>
    </location>
</feature>
<sequence>KLGVSREWNKFYQQKLENTEAKLRQMEKTVEEEMKRREKAENQENNHLFTIEQQKHQILSLKEKVDTNLVEILEKKLNSARSEIKRLKNVIDEKTGEISELKDFIDDRRLHFERNSKKALWSLKVARDYGLLLYDRGCLPGGIESTVWQRLHSLLKVSENVLCSQYKAFREKEERKYKKNLVEIASLPSLENWLDDFDVGLSDLCEDYHYDEDIKNISSKVLAKEAKQLDKLIQDSEEESKVMVTVAGKEKEELKKKQVKSEGVVTRRKSTIQEPEKEDEVKVSKSKLAEK</sequence>
<feature type="non-terminal residue" evidence="3">
    <location>
        <position position="291"/>
    </location>
</feature>
<organism evidence="3 4">
    <name type="scientific">Cherax quadricarinatus</name>
    <name type="common">Australian red claw crayfish</name>
    <dbReference type="NCBI Taxonomy" id="27406"/>
    <lineage>
        <taxon>Eukaryota</taxon>
        <taxon>Metazoa</taxon>
        <taxon>Ecdysozoa</taxon>
        <taxon>Arthropoda</taxon>
        <taxon>Crustacea</taxon>
        <taxon>Multicrustacea</taxon>
        <taxon>Malacostraca</taxon>
        <taxon>Eumalacostraca</taxon>
        <taxon>Eucarida</taxon>
        <taxon>Decapoda</taxon>
        <taxon>Pleocyemata</taxon>
        <taxon>Astacidea</taxon>
        <taxon>Parastacoidea</taxon>
        <taxon>Parastacidae</taxon>
        <taxon>Cherax</taxon>
    </lineage>
</organism>
<protein>
    <submittedName>
        <fullName evidence="3">Uncharacterized protein</fullName>
    </submittedName>
</protein>
<comment type="caution">
    <text evidence="3">The sequence shown here is derived from an EMBL/GenBank/DDBJ whole genome shotgun (WGS) entry which is preliminary data.</text>
</comment>
<dbReference type="EMBL" id="JARKIK010000075">
    <property type="protein sequence ID" value="KAK8727642.1"/>
    <property type="molecule type" value="Genomic_DNA"/>
</dbReference>
<dbReference type="AlphaFoldDB" id="A0AAW0WAJ3"/>
<keyword evidence="1" id="KW-0175">Coiled coil</keyword>
<proteinExistence type="predicted"/>
<feature type="non-terminal residue" evidence="3">
    <location>
        <position position="1"/>
    </location>
</feature>
<accession>A0AAW0WAJ3</accession>
<feature type="coiled-coil region" evidence="1">
    <location>
        <begin position="70"/>
        <end position="97"/>
    </location>
</feature>
<dbReference type="Proteomes" id="UP001445076">
    <property type="component" value="Unassembled WGS sequence"/>
</dbReference>
<evidence type="ECO:0000256" key="1">
    <source>
        <dbReference type="SAM" id="Coils"/>
    </source>
</evidence>
<feature type="region of interest" description="Disordered" evidence="2">
    <location>
        <begin position="255"/>
        <end position="291"/>
    </location>
</feature>
<keyword evidence="4" id="KW-1185">Reference proteome</keyword>
<evidence type="ECO:0000256" key="2">
    <source>
        <dbReference type="SAM" id="MobiDB-lite"/>
    </source>
</evidence>
<feature type="coiled-coil region" evidence="1">
    <location>
        <begin position="9"/>
        <end position="43"/>
    </location>
</feature>
<evidence type="ECO:0000313" key="4">
    <source>
        <dbReference type="Proteomes" id="UP001445076"/>
    </source>
</evidence>
<evidence type="ECO:0000313" key="3">
    <source>
        <dbReference type="EMBL" id="KAK8727642.1"/>
    </source>
</evidence>
<gene>
    <name evidence="3" type="ORF">OTU49_009669</name>
</gene>
<name>A0AAW0WAJ3_CHEQU</name>
<reference evidence="3 4" key="1">
    <citation type="journal article" date="2024" name="BMC Genomics">
        <title>Genome assembly of redclaw crayfish (Cherax quadricarinatus) provides insights into its immune adaptation and hypoxia tolerance.</title>
        <authorList>
            <person name="Liu Z."/>
            <person name="Zheng J."/>
            <person name="Li H."/>
            <person name="Fang K."/>
            <person name="Wang S."/>
            <person name="He J."/>
            <person name="Zhou D."/>
            <person name="Weng S."/>
            <person name="Chi M."/>
            <person name="Gu Z."/>
            <person name="He J."/>
            <person name="Li F."/>
            <person name="Wang M."/>
        </authorList>
    </citation>
    <scope>NUCLEOTIDE SEQUENCE [LARGE SCALE GENOMIC DNA]</scope>
    <source>
        <strain evidence="3">ZL_2023a</strain>
    </source>
</reference>